<dbReference type="EMBL" id="BLLF01003536">
    <property type="protein sequence ID" value="GFH27595.1"/>
    <property type="molecule type" value="Genomic_DNA"/>
</dbReference>
<evidence type="ECO:0000313" key="2">
    <source>
        <dbReference type="Proteomes" id="UP000485058"/>
    </source>
</evidence>
<evidence type="ECO:0000313" key="1">
    <source>
        <dbReference type="EMBL" id="GFH27595.1"/>
    </source>
</evidence>
<name>A0A699ZZF2_HAELA</name>
<dbReference type="SUPFAM" id="SSF56801">
    <property type="entry name" value="Acetyl-CoA synthetase-like"/>
    <property type="match status" value="1"/>
</dbReference>
<dbReference type="AlphaFoldDB" id="A0A699ZZF2"/>
<reference evidence="1 2" key="1">
    <citation type="submission" date="2020-02" db="EMBL/GenBank/DDBJ databases">
        <title>Draft genome sequence of Haematococcus lacustris strain NIES-144.</title>
        <authorList>
            <person name="Morimoto D."/>
            <person name="Nakagawa S."/>
            <person name="Yoshida T."/>
            <person name="Sawayama S."/>
        </authorList>
    </citation>
    <scope>NUCLEOTIDE SEQUENCE [LARGE SCALE GENOMIC DNA]</scope>
    <source>
        <strain evidence="1 2">NIES-144</strain>
    </source>
</reference>
<sequence length="245" mass="26358">MLKEETHVRGCLCTALQPYCCHSLAPSTTAAPAWHHSCSCLAPQLLSLFVDLTCRLAHASSPQRAIPVALCIAALFCQAETVGPRLAVRIASQPAAKPSTAPPFGVAEANQQLTVRAGRAGTTVAPIDREESYLIQINTFRRASGKRVIVICSHAVGVSHAFIQPPEARLGFAMAPVRPGNMQHWPLLVHKILDYAAAWHPEQEIITKTVEGITTITTYADLKHRAQLAALALQALGIRRVGQDG</sequence>
<accession>A0A699ZZF2</accession>
<comment type="caution">
    <text evidence="1">The sequence shown here is derived from an EMBL/GenBank/DDBJ whole genome shotgun (WGS) entry which is preliminary data.</text>
</comment>
<protein>
    <submittedName>
        <fullName evidence="1">AMP-binding domain-containing protein</fullName>
    </submittedName>
</protein>
<keyword evidence="2" id="KW-1185">Reference proteome</keyword>
<organism evidence="1 2">
    <name type="scientific">Haematococcus lacustris</name>
    <name type="common">Green alga</name>
    <name type="synonym">Haematococcus pluvialis</name>
    <dbReference type="NCBI Taxonomy" id="44745"/>
    <lineage>
        <taxon>Eukaryota</taxon>
        <taxon>Viridiplantae</taxon>
        <taxon>Chlorophyta</taxon>
        <taxon>core chlorophytes</taxon>
        <taxon>Chlorophyceae</taxon>
        <taxon>CS clade</taxon>
        <taxon>Chlamydomonadales</taxon>
        <taxon>Haematococcaceae</taxon>
        <taxon>Haematococcus</taxon>
    </lineage>
</organism>
<gene>
    <name evidence="1" type="ORF">HaLaN_25942</name>
</gene>
<proteinExistence type="predicted"/>
<dbReference type="Proteomes" id="UP000485058">
    <property type="component" value="Unassembled WGS sequence"/>
</dbReference>